<reference evidence="8 9" key="1">
    <citation type="submission" date="2013-12" db="EMBL/GenBank/DDBJ databases">
        <authorList>
            <consortium name="DOE Joint Genome Institute"/>
            <person name="Muyzer G."/>
            <person name="Huntemann M."/>
            <person name="Han J."/>
            <person name="Chen A."/>
            <person name="Kyrpides N."/>
            <person name="Mavromatis K."/>
            <person name="Markowitz V."/>
            <person name="Palaniappan K."/>
            <person name="Ivanova N."/>
            <person name="Schaumberg A."/>
            <person name="Pati A."/>
            <person name="Liolios K."/>
            <person name="Nordberg H.P."/>
            <person name="Cantor M.N."/>
            <person name="Hua S.X."/>
            <person name="Woyke T."/>
        </authorList>
    </citation>
    <scope>NUCLEOTIDE SEQUENCE [LARGE SCALE GENOMIC DNA]</scope>
    <source>
        <strain evidence="8 9">ARh 1</strain>
    </source>
</reference>
<evidence type="ECO:0000256" key="3">
    <source>
        <dbReference type="ARBA" id="ARBA00022475"/>
    </source>
</evidence>
<protein>
    <submittedName>
        <fullName evidence="8">Cobalt transporter CbiM</fullName>
    </submittedName>
</protein>
<dbReference type="EMBL" id="CP007029">
    <property type="protein sequence ID" value="AHE98124.1"/>
    <property type="molecule type" value="Genomic_DNA"/>
</dbReference>
<dbReference type="OrthoDB" id="9809846at2"/>
<dbReference type="KEGG" id="tti:THITH_07445"/>
<dbReference type="GO" id="GO:0005886">
    <property type="term" value="C:plasma membrane"/>
    <property type="evidence" value="ECO:0007669"/>
    <property type="project" value="UniProtKB-SubCell"/>
</dbReference>
<evidence type="ECO:0000313" key="9">
    <source>
        <dbReference type="Proteomes" id="UP000005289"/>
    </source>
</evidence>
<dbReference type="AlphaFoldDB" id="W0DHM0"/>
<evidence type="ECO:0000256" key="4">
    <source>
        <dbReference type="ARBA" id="ARBA00022692"/>
    </source>
</evidence>
<organism evidence="8 9">
    <name type="scientific">Thioalkalivibrio paradoxus ARh 1</name>
    <dbReference type="NCBI Taxonomy" id="713585"/>
    <lineage>
        <taxon>Bacteria</taxon>
        <taxon>Pseudomonadati</taxon>
        <taxon>Pseudomonadota</taxon>
        <taxon>Gammaproteobacteria</taxon>
        <taxon>Chromatiales</taxon>
        <taxon>Ectothiorhodospiraceae</taxon>
        <taxon>Thioalkalivibrio</taxon>
    </lineage>
</organism>
<feature type="transmembrane region" description="Helical" evidence="7">
    <location>
        <begin position="137"/>
        <end position="159"/>
    </location>
</feature>
<feature type="transmembrane region" description="Helical" evidence="7">
    <location>
        <begin position="72"/>
        <end position="97"/>
    </location>
</feature>
<dbReference type="HOGENOM" id="CLU_052508_2_1_6"/>
<feature type="transmembrane region" description="Helical" evidence="7">
    <location>
        <begin position="39"/>
        <end position="60"/>
    </location>
</feature>
<feature type="transmembrane region" description="Helical" evidence="7">
    <location>
        <begin position="179"/>
        <end position="203"/>
    </location>
</feature>
<comment type="subcellular location">
    <subcellularLocation>
        <location evidence="1">Cell membrane</location>
        <topology evidence="1">Multi-pass membrane protein</topology>
    </subcellularLocation>
</comment>
<keyword evidence="5 7" id="KW-1133">Transmembrane helix</keyword>
<keyword evidence="9" id="KW-1185">Reference proteome</keyword>
<evidence type="ECO:0000256" key="6">
    <source>
        <dbReference type="ARBA" id="ARBA00023136"/>
    </source>
</evidence>
<dbReference type="STRING" id="713585.THITH_07445"/>
<feature type="transmembrane region" description="Helical" evidence="7">
    <location>
        <begin position="12"/>
        <end position="27"/>
    </location>
</feature>
<dbReference type="GO" id="GO:0000041">
    <property type="term" value="P:transition metal ion transport"/>
    <property type="evidence" value="ECO:0007669"/>
    <property type="project" value="InterPro"/>
</dbReference>
<name>W0DHM0_9GAMM</name>
<evidence type="ECO:0000256" key="1">
    <source>
        <dbReference type="ARBA" id="ARBA00004651"/>
    </source>
</evidence>
<dbReference type="RefSeq" id="WP_006747755.1">
    <property type="nucleotide sequence ID" value="NZ_CP007029.1"/>
</dbReference>
<evidence type="ECO:0000256" key="7">
    <source>
        <dbReference type="SAM" id="Phobius"/>
    </source>
</evidence>
<keyword evidence="3" id="KW-1003">Cell membrane</keyword>
<dbReference type="PANTHER" id="PTHR34229:SF1">
    <property type="entry name" value="METAL TRANSPORT PROTEIN HI_1621-RELATED"/>
    <property type="match status" value="1"/>
</dbReference>
<dbReference type="Gene3D" id="1.10.1760.20">
    <property type="match status" value="1"/>
</dbReference>
<sequence>MHIPDGLISPQTYLPALVLAVPLWWWAGRRFAGTVGDAALPRLAVFTALAFLLSSLMLPLPGGTSGHAIGVGLLALVFGPWVAFLAYSLVLALQALVMGAGGITALPVNALAMGFVGAWTAWLVFHSLRWVQPALAVLAAVFLSVLLSALLVALVLGLQPLIAQGPDGSPRFFPFGWSVTLPAILLPHTLIGAAEAALTLLVWRHACRRRWVAAACERGA</sequence>
<evidence type="ECO:0000313" key="8">
    <source>
        <dbReference type="EMBL" id="AHE98124.1"/>
    </source>
</evidence>
<dbReference type="Proteomes" id="UP000005289">
    <property type="component" value="Chromosome"/>
</dbReference>
<keyword evidence="6 7" id="KW-0472">Membrane</keyword>
<evidence type="ECO:0000256" key="5">
    <source>
        <dbReference type="ARBA" id="ARBA00022989"/>
    </source>
</evidence>
<dbReference type="InterPro" id="IPR002751">
    <property type="entry name" value="CbiM/NikMN"/>
</dbReference>
<dbReference type="PANTHER" id="PTHR34229">
    <property type="entry name" value="METAL TRANSPORT PROTEIN HI_1621-RELATED"/>
    <property type="match status" value="1"/>
</dbReference>
<accession>W0DHM0</accession>
<keyword evidence="2" id="KW-0813">Transport</keyword>
<feature type="transmembrane region" description="Helical" evidence="7">
    <location>
        <begin position="103"/>
        <end position="125"/>
    </location>
</feature>
<keyword evidence="4 7" id="KW-0812">Transmembrane</keyword>
<dbReference type="Pfam" id="PF01891">
    <property type="entry name" value="CbiM"/>
    <property type="match status" value="1"/>
</dbReference>
<evidence type="ECO:0000256" key="2">
    <source>
        <dbReference type="ARBA" id="ARBA00022448"/>
    </source>
</evidence>
<gene>
    <name evidence="8" type="ORF">THITH_07445</name>
</gene>
<proteinExistence type="predicted"/>